<accession>A0A3Q8U497</accession>
<reference evidence="1 2" key="1">
    <citation type="submission" date="2018-12" db="EMBL/GenBank/DDBJ databases">
        <authorList>
            <person name="Li S."/>
            <person name="Yang R."/>
            <person name="Chen G."/>
            <person name="Zou L."/>
            <person name="Zhang C."/>
            <person name="Chen Y."/>
            <person name="Liu Z."/>
            <person name="Li Y."/>
            <person name="Yan Y."/>
            <person name="Huang M."/>
            <person name="Chen T."/>
        </authorList>
    </citation>
    <scope>NUCLEOTIDE SEQUENCE [LARGE SCALE GENOMIC DNA]</scope>
    <source>
        <strain evidence="1 2">1257</strain>
    </source>
</reference>
<gene>
    <name evidence="1" type="ORF">EJA05_25070</name>
</gene>
<evidence type="ECO:0000313" key="2">
    <source>
        <dbReference type="Proteomes" id="UP000268230"/>
    </source>
</evidence>
<organism evidence="1 2">
    <name type="scientific">Pseudomonas entomophila</name>
    <dbReference type="NCBI Taxonomy" id="312306"/>
    <lineage>
        <taxon>Bacteria</taxon>
        <taxon>Pseudomonadati</taxon>
        <taxon>Pseudomonadota</taxon>
        <taxon>Gammaproteobacteria</taxon>
        <taxon>Pseudomonadales</taxon>
        <taxon>Pseudomonadaceae</taxon>
        <taxon>Pseudomonas</taxon>
    </lineage>
</organism>
<name>A0A3Q8U497_9PSED</name>
<dbReference type="KEGG" id="pory:EJA05_25070"/>
<proteinExistence type="predicted"/>
<dbReference type="EMBL" id="CP034338">
    <property type="protein sequence ID" value="AZL70804.1"/>
    <property type="molecule type" value="Genomic_DNA"/>
</dbReference>
<evidence type="ECO:0000313" key="1">
    <source>
        <dbReference type="EMBL" id="AZL70804.1"/>
    </source>
</evidence>
<dbReference type="AlphaFoldDB" id="A0A3Q8U497"/>
<dbReference type="Proteomes" id="UP000268230">
    <property type="component" value="Chromosome"/>
</dbReference>
<sequence length="179" mass="20440">MSNETLDARMTQWGEIVEERLATQMSLQAVIEEQIAVEFQFLVPEVAFTPELLSALYQASVMRASGLFAETEADAEQPWREQVPESQHESVEIVIESVSVRFITAYDDALRRHWSRRPADLVDSTLYVQRLRDVLFDHVMDLQALLEQGHAGDALQGYIQAYQQAWSEQAASLLLAWQQ</sequence>
<dbReference type="OrthoDB" id="6992712at2"/>
<protein>
    <submittedName>
        <fullName evidence="1">Uncharacterized protein</fullName>
    </submittedName>
</protein>